<dbReference type="Pfam" id="PF00722">
    <property type="entry name" value="Glyco_hydro_16"/>
    <property type="match status" value="1"/>
</dbReference>
<evidence type="ECO:0000259" key="2">
    <source>
        <dbReference type="PROSITE" id="PS51762"/>
    </source>
</evidence>
<dbReference type="Gene3D" id="2.60.120.200">
    <property type="match status" value="1"/>
</dbReference>
<dbReference type="GO" id="GO:0004553">
    <property type="term" value="F:hydrolase activity, hydrolyzing O-glycosyl compounds"/>
    <property type="evidence" value="ECO:0007669"/>
    <property type="project" value="InterPro"/>
</dbReference>
<dbReference type="Proteomes" id="UP001219355">
    <property type="component" value="Chromosome 3"/>
</dbReference>
<name>A0AAF0DJJ3_9EURO</name>
<sequence length="248" mass="27254">MVLRQIGYPKESILAGRNVSIASVAGQSDDVLHGSFRAEMKVEGANGGSVGAFFWYHDDLNEIDIEILTKEASSEELLMHYTTQPAMDEAKDVIKNATAAISIKGDDVSNWFQRHRFDWDEEEIRFYHNGSLVHTNNIRVPSVAGRPLMNLWADGGIWSGTPSITNVYMRVKYVAIYHNTTASDSGSDLEFNDRCAGAGGLSDETVCLDINVESGMVDPSSIGTSLAPVPFWALTLLWLFLGVVFTSL</sequence>
<accession>A0AAF0DJJ3</accession>
<proteinExistence type="predicted"/>
<dbReference type="PROSITE" id="PS51762">
    <property type="entry name" value="GH16_2"/>
    <property type="match status" value="1"/>
</dbReference>
<dbReference type="CDD" id="cd00413">
    <property type="entry name" value="Glyco_hydrolase_16"/>
    <property type="match status" value="1"/>
</dbReference>
<feature type="domain" description="GH16" evidence="2">
    <location>
        <begin position="1"/>
        <end position="182"/>
    </location>
</feature>
<dbReference type="GO" id="GO:0005975">
    <property type="term" value="P:carbohydrate metabolic process"/>
    <property type="evidence" value="ECO:0007669"/>
    <property type="project" value="InterPro"/>
</dbReference>
<dbReference type="InterPro" id="IPR000757">
    <property type="entry name" value="Beta-glucanase-like"/>
</dbReference>
<feature type="transmembrane region" description="Helical" evidence="1">
    <location>
        <begin position="229"/>
        <end position="247"/>
    </location>
</feature>
<reference evidence="3" key="1">
    <citation type="submission" date="2023-03" db="EMBL/GenBank/DDBJ databases">
        <title>Emydomyces testavorans Genome Sequence.</title>
        <authorList>
            <person name="Hoyer L."/>
        </authorList>
    </citation>
    <scope>NUCLEOTIDE SEQUENCE</scope>
    <source>
        <strain evidence="3">16-2883</strain>
    </source>
</reference>
<dbReference type="AlphaFoldDB" id="A0AAF0DJJ3"/>
<evidence type="ECO:0000256" key="1">
    <source>
        <dbReference type="SAM" id="Phobius"/>
    </source>
</evidence>
<keyword evidence="1" id="KW-0472">Membrane</keyword>
<protein>
    <recommendedName>
        <fullName evidence="2">GH16 domain-containing protein</fullName>
    </recommendedName>
</protein>
<organism evidence="3 4">
    <name type="scientific">Emydomyces testavorans</name>
    <dbReference type="NCBI Taxonomy" id="2070801"/>
    <lineage>
        <taxon>Eukaryota</taxon>
        <taxon>Fungi</taxon>
        <taxon>Dikarya</taxon>
        <taxon>Ascomycota</taxon>
        <taxon>Pezizomycotina</taxon>
        <taxon>Eurotiomycetes</taxon>
        <taxon>Eurotiomycetidae</taxon>
        <taxon>Onygenales</taxon>
        <taxon>Nannizziopsiaceae</taxon>
        <taxon>Emydomyces</taxon>
    </lineage>
</organism>
<dbReference type="PANTHER" id="PTHR38121:SF2">
    <property type="entry name" value="ACYLTRANSFERASE 3 DOMAIN-CONTAINING PROTEIN"/>
    <property type="match status" value="1"/>
</dbReference>
<gene>
    <name evidence="3" type="ORF">PRK78_005318</name>
</gene>
<dbReference type="SUPFAM" id="SSF49899">
    <property type="entry name" value="Concanavalin A-like lectins/glucanases"/>
    <property type="match status" value="1"/>
</dbReference>
<keyword evidence="4" id="KW-1185">Reference proteome</keyword>
<evidence type="ECO:0000313" key="3">
    <source>
        <dbReference type="EMBL" id="WEW59837.1"/>
    </source>
</evidence>
<dbReference type="PANTHER" id="PTHR38121">
    <property type="entry name" value="GH16 DOMAIN-CONTAINING PROTEIN"/>
    <property type="match status" value="1"/>
</dbReference>
<evidence type="ECO:0000313" key="4">
    <source>
        <dbReference type="Proteomes" id="UP001219355"/>
    </source>
</evidence>
<keyword evidence="1" id="KW-0812">Transmembrane</keyword>
<dbReference type="EMBL" id="CP120629">
    <property type="protein sequence ID" value="WEW59837.1"/>
    <property type="molecule type" value="Genomic_DNA"/>
</dbReference>
<keyword evidence="1" id="KW-1133">Transmembrane helix</keyword>
<dbReference type="InterPro" id="IPR013320">
    <property type="entry name" value="ConA-like_dom_sf"/>
</dbReference>